<evidence type="ECO:0000256" key="4">
    <source>
        <dbReference type="ARBA" id="ARBA00022679"/>
    </source>
</evidence>
<dbReference type="PANTHER" id="PTHR46111">
    <property type="entry name" value="RIBOSOMAL RNA SMALL SUBUNIT METHYLTRANSFERASE I"/>
    <property type="match status" value="1"/>
</dbReference>
<keyword evidence="2 6" id="KW-0698">rRNA processing</keyword>
<keyword evidence="3 6" id="KW-0489">Methyltransferase</keyword>
<sequence length="220" mass="24622">MSGTLFIVSTPIGNLEDITLRAIRVLKEVTFIASEDTRRTKILLMAHGINTRLESFHSYSGGGKQARIIEQLLSGSNVALVSDSGTPTISDPGYSLVKECIKQKIQVTPIPGASACLAALVISGKPTDSFIFEGFLSNKDSRRKKEIEKLLQESRTVIVYESPYRIEKFLKDFYALAPEREVIIVRELTKKFEEKLRGTAKNILEHFAQEKPRGEFVVIF</sequence>
<dbReference type="Gene3D" id="3.30.950.10">
    <property type="entry name" value="Methyltransferase, Cobalt-precorrin-4 Transmethylase, Domain 2"/>
    <property type="match status" value="1"/>
</dbReference>
<keyword evidence="4 6" id="KW-0808">Transferase</keyword>
<comment type="similarity">
    <text evidence="6">Belongs to the methyltransferase superfamily. RsmI family.</text>
</comment>
<comment type="subcellular location">
    <subcellularLocation>
        <location evidence="6">Cytoplasm</location>
    </subcellularLocation>
</comment>
<dbReference type="EC" id="2.1.1.198" evidence="6"/>
<dbReference type="PATRIC" id="fig|1609969.3.peg.1757"/>
<dbReference type="GO" id="GO:0005737">
    <property type="term" value="C:cytoplasm"/>
    <property type="evidence" value="ECO:0007669"/>
    <property type="project" value="UniProtKB-SubCell"/>
</dbReference>
<dbReference type="Proteomes" id="UP000033428">
    <property type="component" value="Unassembled WGS sequence"/>
</dbReference>
<comment type="function">
    <text evidence="6">Catalyzes the 2'-O-methylation of the ribose of cytidine 1402 (C1402) in 16S rRNA.</text>
</comment>
<accession>A0A0F0CSV6</accession>
<evidence type="ECO:0000256" key="2">
    <source>
        <dbReference type="ARBA" id="ARBA00022552"/>
    </source>
</evidence>
<dbReference type="PROSITE" id="PS01296">
    <property type="entry name" value="RSMI"/>
    <property type="match status" value="1"/>
</dbReference>
<name>A0A0F0CSV6_9BACT</name>
<keyword evidence="1 6" id="KW-0963">Cytoplasm</keyword>
<evidence type="ECO:0000256" key="3">
    <source>
        <dbReference type="ARBA" id="ARBA00022603"/>
    </source>
</evidence>
<evidence type="ECO:0000313" key="9">
    <source>
        <dbReference type="Proteomes" id="UP000033428"/>
    </source>
</evidence>
<dbReference type="FunFam" id="3.30.950.10:FF:000002">
    <property type="entry name" value="Ribosomal RNA small subunit methyltransferase I"/>
    <property type="match status" value="1"/>
</dbReference>
<dbReference type="InterPro" id="IPR008189">
    <property type="entry name" value="rRNA_ssu_MeTfrase_I"/>
</dbReference>
<evidence type="ECO:0000313" key="8">
    <source>
        <dbReference type="EMBL" id="KJJ84530.1"/>
    </source>
</evidence>
<evidence type="ECO:0000259" key="7">
    <source>
        <dbReference type="Pfam" id="PF00590"/>
    </source>
</evidence>
<comment type="catalytic activity">
    <reaction evidence="6">
        <text>cytidine(1402) in 16S rRNA + S-adenosyl-L-methionine = 2'-O-methylcytidine(1402) in 16S rRNA + S-adenosyl-L-homocysteine + H(+)</text>
        <dbReference type="Rhea" id="RHEA:42924"/>
        <dbReference type="Rhea" id="RHEA-COMP:10285"/>
        <dbReference type="Rhea" id="RHEA-COMP:10286"/>
        <dbReference type="ChEBI" id="CHEBI:15378"/>
        <dbReference type="ChEBI" id="CHEBI:57856"/>
        <dbReference type="ChEBI" id="CHEBI:59789"/>
        <dbReference type="ChEBI" id="CHEBI:74495"/>
        <dbReference type="ChEBI" id="CHEBI:82748"/>
        <dbReference type="EC" id="2.1.1.198"/>
    </reaction>
</comment>
<dbReference type="HAMAP" id="MF_01877">
    <property type="entry name" value="16SrRNA_methyltr_I"/>
    <property type="match status" value="1"/>
</dbReference>
<dbReference type="SUPFAM" id="SSF53790">
    <property type="entry name" value="Tetrapyrrole methylase"/>
    <property type="match status" value="1"/>
</dbReference>
<gene>
    <name evidence="6" type="primary">rsmI</name>
    <name evidence="8" type="ORF">OMAG_001634</name>
</gene>
<dbReference type="InterPro" id="IPR000878">
    <property type="entry name" value="4pyrrol_Mease"/>
</dbReference>
<dbReference type="FunFam" id="3.40.1010.10:FF:000007">
    <property type="entry name" value="Ribosomal RNA small subunit methyltransferase I"/>
    <property type="match status" value="1"/>
</dbReference>
<organism evidence="8 9">
    <name type="scientific">Candidatus Omnitrophus magneticus</name>
    <dbReference type="NCBI Taxonomy" id="1609969"/>
    <lineage>
        <taxon>Bacteria</taxon>
        <taxon>Pseudomonadati</taxon>
        <taxon>Candidatus Omnitrophota</taxon>
        <taxon>Candidatus Omnitrophus</taxon>
    </lineage>
</organism>
<keyword evidence="9" id="KW-1185">Reference proteome</keyword>
<keyword evidence="5 6" id="KW-0949">S-adenosyl-L-methionine</keyword>
<evidence type="ECO:0000256" key="6">
    <source>
        <dbReference type="HAMAP-Rule" id="MF_01877"/>
    </source>
</evidence>
<dbReference type="Pfam" id="PF00590">
    <property type="entry name" value="TP_methylase"/>
    <property type="match status" value="1"/>
</dbReference>
<dbReference type="GO" id="GO:0070677">
    <property type="term" value="F:rRNA (cytosine-2'-O-)-methyltransferase activity"/>
    <property type="evidence" value="ECO:0007669"/>
    <property type="project" value="UniProtKB-UniRule"/>
</dbReference>
<evidence type="ECO:0000256" key="5">
    <source>
        <dbReference type="ARBA" id="ARBA00022691"/>
    </source>
</evidence>
<dbReference type="NCBIfam" id="TIGR00096">
    <property type="entry name" value="16S rRNA (cytidine(1402)-2'-O)-methyltransferase"/>
    <property type="match status" value="1"/>
</dbReference>
<proteinExistence type="inferred from homology"/>
<dbReference type="PIRSF" id="PIRSF005917">
    <property type="entry name" value="MTase_YraL"/>
    <property type="match status" value="1"/>
</dbReference>
<dbReference type="InterPro" id="IPR035996">
    <property type="entry name" value="4pyrrol_Methylase_sf"/>
</dbReference>
<dbReference type="InterPro" id="IPR014777">
    <property type="entry name" value="4pyrrole_Mease_sub1"/>
</dbReference>
<dbReference type="InterPro" id="IPR014776">
    <property type="entry name" value="4pyrrole_Mease_sub2"/>
</dbReference>
<feature type="domain" description="Tetrapyrrole methylase" evidence="7">
    <location>
        <begin position="4"/>
        <end position="203"/>
    </location>
</feature>
<protein>
    <recommendedName>
        <fullName evidence="6">Ribosomal RNA small subunit methyltransferase I</fullName>
        <ecNumber evidence="6">2.1.1.198</ecNumber>
    </recommendedName>
    <alternativeName>
        <fullName evidence="6">16S rRNA 2'-O-ribose C1402 methyltransferase</fullName>
    </alternativeName>
    <alternativeName>
        <fullName evidence="6">rRNA (cytidine-2'-O-)-methyltransferase RsmI</fullName>
    </alternativeName>
</protein>
<dbReference type="PANTHER" id="PTHR46111:SF1">
    <property type="entry name" value="RIBOSOMAL RNA SMALL SUBUNIT METHYLTRANSFERASE I"/>
    <property type="match status" value="1"/>
</dbReference>
<dbReference type="EMBL" id="JYNY01000341">
    <property type="protein sequence ID" value="KJJ84530.1"/>
    <property type="molecule type" value="Genomic_DNA"/>
</dbReference>
<reference evidence="8 9" key="1">
    <citation type="submission" date="2015-02" db="EMBL/GenBank/DDBJ databases">
        <title>Single-cell genomics of uncultivated deep-branching MTB reveals a conserved set of magnetosome genes.</title>
        <authorList>
            <person name="Kolinko S."/>
            <person name="Richter M."/>
            <person name="Glockner F.O."/>
            <person name="Brachmann A."/>
            <person name="Schuler D."/>
        </authorList>
    </citation>
    <scope>NUCLEOTIDE SEQUENCE [LARGE SCALE GENOMIC DNA]</scope>
    <source>
        <strain evidence="8">SKK-01</strain>
    </source>
</reference>
<evidence type="ECO:0000256" key="1">
    <source>
        <dbReference type="ARBA" id="ARBA00022490"/>
    </source>
</evidence>
<dbReference type="Gene3D" id="3.40.1010.10">
    <property type="entry name" value="Cobalt-precorrin-4 Transmethylase, Domain 1"/>
    <property type="match status" value="1"/>
</dbReference>
<dbReference type="InterPro" id="IPR018063">
    <property type="entry name" value="SAM_MeTrfase_RsmI_CS"/>
</dbReference>
<dbReference type="AlphaFoldDB" id="A0A0F0CSV6"/>
<dbReference type="CDD" id="cd11648">
    <property type="entry name" value="RsmI"/>
    <property type="match status" value="1"/>
</dbReference>
<comment type="caution">
    <text evidence="8">The sequence shown here is derived from an EMBL/GenBank/DDBJ whole genome shotgun (WGS) entry which is preliminary data.</text>
</comment>